<evidence type="ECO:0000313" key="3">
    <source>
        <dbReference type="Proteomes" id="UP000830671"/>
    </source>
</evidence>
<organism evidence="2 3">
    <name type="scientific">Colletotrichum lupini</name>
    <dbReference type="NCBI Taxonomy" id="145971"/>
    <lineage>
        <taxon>Eukaryota</taxon>
        <taxon>Fungi</taxon>
        <taxon>Dikarya</taxon>
        <taxon>Ascomycota</taxon>
        <taxon>Pezizomycotina</taxon>
        <taxon>Sordariomycetes</taxon>
        <taxon>Hypocreomycetidae</taxon>
        <taxon>Glomerellales</taxon>
        <taxon>Glomerellaceae</taxon>
        <taxon>Colletotrichum</taxon>
        <taxon>Colletotrichum acutatum species complex</taxon>
    </lineage>
</organism>
<reference evidence="2" key="1">
    <citation type="journal article" date="2021" name="Mol. Plant Microbe Interact.">
        <title>Complete Genome Sequence of the Plant-Pathogenic Fungus Colletotrichum lupini.</title>
        <authorList>
            <person name="Baroncelli R."/>
            <person name="Pensec F."/>
            <person name="Da Lio D."/>
            <person name="Boufleur T."/>
            <person name="Vicente I."/>
            <person name="Sarrocco S."/>
            <person name="Picot A."/>
            <person name="Baraldi E."/>
            <person name="Sukno S."/>
            <person name="Thon M."/>
            <person name="Le Floch G."/>
        </authorList>
    </citation>
    <scope>NUCLEOTIDE SEQUENCE</scope>
    <source>
        <strain evidence="2">IMI 504893</strain>
    </source>
</reference>
<sequence>MSKVSVSRFPVFGSVSGHPYLDRSDKLRPATFGDVPKVP</sequence>
<dbReference type="RefSeq" id="XP_049147712.1">
    <property type="nucleotide sequence ID" value="XM_049290567.1"/>
</dbReference>
<name>A0A9Q8SZ55_9PEZI</name>
<gene>
    <name evidence="2" type="ORF">CLUP02_11600</name>
</gene>
<proteinExistence type="predicted"/>
<evidence type="ECO:0000256" key="1">
    <source>
        <dbReference type="SAM" id="MobiDB-lite"/>
    </source>
</evidence>
<dbReference type="GeneID" id="73345577"/>
<keyword evidence="3" id="KW-1185">Reference proteome</keyword>
<dbReference type="Proteomes" id="UP000830671">
    <property type="component" value="Chromosome 6"/>
</dbReference>
<protein>
    <submittedName>
        <fullName evidence="2">Uncharacterized protein</fullName>
    </submittedName>
</protein>
<evidence type="ECO:0000313" key="2">
    <source>
        <dbReference type="EMBL" id="UQC86100.1"/>
    </source>
</evidence>
<accession>A0A9Q8SZ55</accession>
<dbReference type="KEGG" id="clup:CLUP02_11600"/>
<dbReference type="AlphaFoldDB" id="A0A9Q8SZ55"/>
<dbReference type="EMBL" id="CP019478">
    <property type="protein sequence ID" value="UQC86100.1"/>
    <property type="molecule type" value="Genomic_DNA"/>
</dbReference>
<feature type="region of interest" description="Disordered" evidence="1">
    <location>
        <begin position="1"/>
        <end position="39"/>
    </location>
</feature>